<dbReference type="Gene3D" id="3.60.60.10">
    <property type="entry name" value="Penicillin V Acylase, Chain A"/>
    <property type="match status" value="1"/>
</dbReference>
<feature type="non-terminal residue" evidence="1">
    <location>
        <position position="212"/>
    </location>
</feature>
<proteinExistence type="predicted"/>
<name>X0W546_9ZZZZ</name>
<dbReference type="PANTHER" id="PTHR17985">
    <property type="entry name" value="SER/THR-RICH PROTEIN T10 IN DGCR REGION"/>
    <property type="match status" value="1"/>
</dbReference>
<dbReference type="Pfam" id="PF05742">
    <property type="entry name" value="TANGO2"/>
    <property type="match status" value="1"/>
</dbReference>
<dbReference type="PANTHER" id="PTHR17985:SF8">
    <property type="entry name" value="TRANSPORT AND GOLGI ORGANIZATION PROTEIN 2 HOMOLOG"/>
    <property type="match status" value="1"/>
</dbReference>
<sequence length="212" mass="22790">MLAFLYQTAHATPILLAANREEALSRPTQYPKIQSGSPRVVCGIDRKGGGTWLGVNQYGMLATVTNRPKTQVPADPRSRGLLCRDLLGIGTAKEAAQYAAKELATGSYAGANYVVADEKYAAVVYGGSQVEVVEMRPGLHLLTNGNLNDLQDPRQTFIRRMLTLHTLDSAVTFLAVASRVFARKPDAAGRRSVIITGNKFGTVSSTLLSLPT</sequence>
<reference evidence="1" key="1">
    <citation type="journal article" date="2014" name="Front. Microbiol.">
        <title>High frequency of phylogenetically diverse reductive dehalogenase-homologous genes in deep subseafloor sedimentary metagenomes.</title>
        <authorList>
            <person name="Kawai M."/>
            <person name="Futagami T."/>
            <person name="Toyoda A."/>
            <person name="Takaki Y."/>
            <person name="Nishi S."/>
            <person name="Hori S."/>
            <person name="Arai W."/>
            <person name="Tsubouchi T."/>
            <person name="Morono Y."/>
            <person name="Uchiyama I."/>
            <person name="Ito T."/>
            <person name="Fujiyama A."/>
            <person name="Inagaki F."/>
            <person name="Takami H."/>
        </authorList>
    </citation>
    <scope>NUCLEOTIDE SEQUENCE</scope>
    <source>
        <strain evidence="1">Expedition CK06-06</strain>
    </source>
</reference>
<organism evidence="1">
    <name type="scientific">marine sediment metagenome</name>
    <dbReference type="NCBI Taxonomy" id="412755"/>
    <lineage>
        <taxon>unclassified sequences</taxon>
        <taxon>metagenomes</taxon>
        <taxon>ecological metagenomes</taxon>
    </lineage>
</organism>
<comment type="caution">
    <text evidence="1">The sequence shown here is derived from an EMBL/GenBank/DDBJ whole genome shotgun (WGS) entry which is preliminary data.</text>
</comment>
<dbReference type="EMBL" id="BARS01034746">
    <property type="protein sequence ID" value="GAG25675.1"/>
    <property type="molecule type" value="Genomic_DNA"/>
</dbReference>
<gene>
    <name evidence="1" type="ORF">S01H1_53636</name>
</gene>
<accession>X0W546</accession>
<protein>
    <recommendedName>
        <fullName evidence="2">NRDE family protein</fullName>
    </recommendedName>
</protein>
<dbReference type="InterPro" id="IPR008551">
    <property type="entry name" value="TANGO2"/>
</dbReference>
<dbReference type="AlphaFoldDB" id="X0W546"/>
<evidence type="ECO:0008006" key="2">
    <source>
        <dbReference type="Google" id="ProtNLM"/>
    </source>
</evidence>
<evidence type="ECO:0000313" key="1">
    <source>
        <dbReference type="EMBL" id="GAG25675.1"/>
    </source>
</evidence>